<keyword evidence="2" id="KW-1185">Reference proteome</keyword>
<evidence type="ECO:0000313" key="2">
    <source>
        <dbReference type="Proteomes" id="UP000036987"/>
    </source>
</evidence>
<reference evidence="2" key="1">
    <citation type="journal article" date="2016" name="Nature">
        <title>The genome of the seagrass Zostera marina reveals angiosperm adaptation to the sea.</title>
        <authorList>
            <person name="Olsen J.L."/>
            <person name="Rouze P."/>
            <person name="Verhelst B."/>
            <person name="Lin Y.-C."/>
            <person name="Bayer T."/>
            <person name="Collen J."/>
            <person name="Dattolo E."/>
            <person name="De Paoli E."/>
            <person name="Dittami S."/>
            <person name="Maumus F."/>
            <person name="Michel G."/>
            <person name="Kersting A."/>
            <person name="Lauritano C."/>
            <person name="Lohaus R."/>
            <person name="Toepel M."/>
            <person name="Tonon T."/>
            <person name="Vanneste K."/>
            <person name="Amirebrahimi M."/>
            <person name="Brakel J."/>
            <person name="Bostroem C."/>
            <person name="Chovatia M."/>
            <person name="Grimwood J."/>
            <person name="Jenkins J.W."/>
            <person name="Jueterbock A."/>
            <person name="Mraz A."/>
            <person name="Stam W.T."/>
            <person name="Tice H."/>
            <person name="Bornberg-Bauer E."/>
            <person name="Green P.J."/>
            <person name="Pearson G.A."/>
            <person name="Procaccini G."/>
            <person name="Duarte C.M."/>
            <person name="Schmutz J."/>
            <person name="Reusch T.B.H."/>
            <person name="Van de Peer Y."/>
        </authorList>
    </citation>
    <scope>NUCLEOTIDE SEQUENCE [LARGE SCALE GENOMIC DNA]</scope>
    <source>
        <strain evidence="2">cv. Finnish</strain>
    </source>
</reference>
<evidence type="ECO:0000313" key="1">
    <source>
        <dbReference type="EMBL" id="KMZ67789.1"/>
    </source>
</evidence>
<sequence>MPAHATAVFLFSRLLDVNRRLLQVLRWSQASEVQTRVPTLDTVISDPSRRTTFSIPVPLDPVPIPTYYSSPITVARWNDAPGFNQEFGLHNPEWKILQAIPTATLLEGAIKCTFNSILPCKVAHSQIVYLAAENATYRVEIARLNARCESLATRLEATVKYCNDLAHKLQEKLATNPSV</sequence>
<organism evidence="1 2">
    <name type="scientific">Zostera marina</name>
    <name type="common">Eelgrass</name>
    <dbReference type="NCBI Taxonomy" id="29655"/>
    <lineage>
        <taxon>Eukaryota</taxon>
        <taxon>Viridiplantae</taxon>
        <taxon>Streptophyta</taxon>
        <taxon>Embryophyta</taxon>
        <taxon>Tracheophyta</taxon>
        <taxon>Spermatophyta</taxon>
        <taxon>Magnoliopsida</taxon>
        <taxon>Liliopsida</taxon>
        <taxon>Zosteraceae</taxon>
        <taxon>Zostera</taxon>
    </lineage>
</organism>
<accession>A0A0K9PFP7</accession>
<name>A0A0K9PFP7_ZOSMR</name>
<dbReference type="EMBL" id="LFYR01000888">
    <property type="protein sequence ID" value="KMZ67789.1"/>
    <property type="molecule type" value="Genomic_DNA"/>
</dbReference>
<proteinExistence type="predicted"/>
<comment type="caution">
    <text evidence="1">The sequence shown here is derived from an EMBL/GenBank/DDBJ whole genome shotgun (WGS) entry which is preliminary data.</text>
</comment>
<dbReference type="AlphaFoldDB" id="A0A0K9PFP7"/>
<gene>
    <name evidence="1" type="ORF">ZOSMA_259G00100</name>
</gene>
<protein>
    <submittedName>
        <fullName evidence="1">Uncharacterized protein</fullName>
    </submittedName>
</protein>
<dbReference type="Proteomes" id="UP000036987">
    <property type="component" value="Unassembled WGS sequence"/>
</dbReference>